<keyword evidence="8" id="KW-0677">Repeat</keyword>
<dbReference type="GO" id="GO:0005886">
    <property type="term" value="C:plasma membrane"/>
    <property type="evidence" value="ECO:0007669"/>
    <property type="project" value="UniProtKB-SubCell"/>
</dbReference>
<feature type="domain" description="ABC transporter" evidence="17">
    <location>
        <begin position="1285"/>
        <end position="1519"/>
    </location>
</feature>
<feature type="transmembrane region" description="Helical" evidence="16">
    <location>
        <begin position="105"/>
        <end position="125"/>
    </location>
</feature>
<keyword evidence="12 16" id="KW-1133">Transmembrane helix</keyword>
<evidence type="ECO:0000256" key="9">
    <source>
        <dbReference type="ARBA" id="ARBA00022741"/>
    </source>
</evidence>
<feature type="transmembrane region" description="Helical" evidence="16">
    <location>
        <begin position="1093"/>
        <end position="1121"/>
    </location>
</feature>
<feature type="transmembrane region" description="Helical" evidence="16">
    <location>
        <begin position="581"/>
        <end position="601"/>
    </location>
</feature>
<keyword evidence="6" id="KW-0926">Vacuole</keyword>
<evidence type="ECO:0000256" key="15">
    <source>
        <dbReference type="ARBA" id="ARBA00047523"/>
    </source>
</evidence>
<feature type="transmembrane region" description="Helical" evidence="16">
    <location>
        <begin position="1220"/>
        <end position="1241"/>
    </location>
</feature>
<comment type="catalytic activity">
    <reaction evidence="15">
        <text>leukotriene C4(in) + ATP + H2O = leukotriene C4(out) + ADP + phosphate + H(+)</text>
        <dbReference type="Rhea" id="RHEA:38963"/>
        <dbReference type="ChEBI" id="CHEBI:15377"/>
        <dbReference type="ChEBI" id="CHEBI:15378"/>
        <dbReference type="ChEBI" id="CHEBI:30616"/>
        <dbReference type="ChEBI" id="CHEBI:43474"/>
        <dbReference type="ChEBI" id="CHEBI:57973"/>
        <dbReference type="ChEBI" id="CHEBI:456216"/>
    </reaction>
    <physiologicalReaction direction="left-to-right" evidence="15">
        <dbReference type="Rhea" id="RHEA:38964"/>
    </physiologicalReaction>
</comment>
<evidence type="ECO:0000259" key="18">
    <source>
        <dbReference type="PROSITE" id="PS50929"/>
    </source>
</evidence>
<feature type="transmembrane region" description="Helical" evidence="16">
    <location>
        <begin position="353"/>
        <end position="370"/>
    </location>
</feature>
<evidence type="ECO:0000256" key="2">
    <source>
        <dbReference type="ARBA" id="ARBA00004651"/>
    </source>
</evidence>
<gene>
    <name evidence="19" type="ORF">WA026_014839</name>
</gene>
<feature type="transmembrane region" description="Helical" evidence="16">
    <location>
        <begin position="40"/>
        <end position="59"/>
    </location>
</feature>
<dbReference type="EMBL" id="JARQZJ010000098">
    <property type="protein sequence ID" value="KAK9886056.1"/>
    <property type="molecule type" value="Genomic_DNA"/>
</dbReference>
<dbReference type="PROSITE" id="PS50893">
    <property type="entry name" value="ABC_TRANSPORTER_2"/>
    <property type="match status" value="2"/>
</dbReference>
<evidence type="ECO:0000256" key="10">
    <source>
        <dbReference type="ARBA" id="ARBA00022840"/>
    </source>
</evidence>
<evidence type="ECO:0000313" key="20">
    <source>
        <dbReference type="Proteomes" id="UP001431783"/>
    </source>
</evidence>
<evidence type="ECO:0000256" key="14">
    <source>
        <dbReference type="ARBA" id="ARBA00024220"/>
    </source>
</evidence>
<evidence type="ECO:0000256" key="12">
    <source>
        <dbReference type="ARBA" id="ARBA00022989"/>
    </source>
</evidence>
<feature type="transmembrane region" description="Helical" evidence="16">
    <location>
        <begin position="173"/>
        <end position="193"/>
    </location>
</feature>
<dbReference type="InterPro" id="IPR005292">
    <property type="entry name" value="MRP"/>
</dbReference>
<dbReference type="GO" id="GO:0005524">
    <property type="term" value="F:ATP binding"/>
    <property type="evidence" value="ECO:0007669"/>
    <property type="project" value="UniProtKB-KW"/>
</dbReference>
<reference evidence="19 20" key="1">
    <citation type="submission" date="2023-03" db="EMBL/GenBank/DDBJ databases">
        <title>Genome insight into feeding habits of ladybird beetles.</title>
        <authorList>
            <person name="Li H.-S."/>
            <person name="Huang Y.-H."/>
            <person name="Pang H."/>
        </authorList>
    </citation>
    <scope>NUCLEOTIDE SEQUENCE [LARGE SCALE GENOMIC DNA]</scope>
    <source>
        <strain evidence="19">SYSU_2023b</strain>
        <tissue evidence="19">Whole body</tissue>
    </source>
</reference>
<organism evidence="19 20">
    <name type="scientific">Henosepilachna vigintioctopunctata</name>
    <dbReference type="NCBI Taxonomy" id="420089"/>
    <lineage>
        <taxon>Eukaryota</taxon>
        <taxon>Metazoa</taxon>
        <taxon>Ecdysozoa</taxon>
        <taxon>Arthropoda</taxon>
        <taxon>Hexapoda</taxon>
        <taxon>Insecta</taxon>
        <taxon>Pterygota</taxon>
        <taxon>Neoptera</taxon>
        <taxon>Endopterygota</taxon>
        <taxon>Coleoptera</taxon>
        <taxon>Polyphaga</taxon>
        <taxon>Cucujiformia</taxon>
        <taxon>Coccinelloidea</taxon>
        <taxon>Coccinellidae</taxon>
        <taxon>Epilachninae</taxon>
        <taxon>Epilachnini</taxon>
        <taxon>Henosepilachna</taxon>
    </lineage>
</organism>
<dbReference type="GO" id="GO:0016887">
    <property type="term" value="F:ATP hydrolysis activity"/>
    <property type="evidence" value="ECO:0007669"/>
    <property type="project" value="InterPro"/>
</dbReference>
<dbReference type="CDD" id="cd18603">
    <property type="entry name" value="ABC_6TM_MRP1_2_3_6_D2_like"/>
    <property type="match status" value="1"/>
</dbReference>
<dbReference type="GO" id="GO:0015431">
    <property type="term" value="F:ABC-type glutathione S-conjugate transporter activity"/>
    <property type="evidence" value="ECO:0007669"/>
    <property type="project" value="UniProtKB-EC"/>
</dbReference>
<feature type="transmembrane region" description="Helical" evidence="16">
    <location>
        <begin position="137"/>
        <end position="153"/>
    </location>
</feature>
<keyword evidence="20" id="KW-1185">Reference proteome</keyword>
<evidence type="ECO:0000256" key="8">
    <source>
        <dbReference type="ARBA" id="ARBA00022737"/>
    </source>
</evidence>
<evidence type="ECO:0000259" key="17">
    <source>
        <dbReference type="PROSITE" id="PS50893"/>
    </source>
</evidence>
<dbReference type="PANTHER" id="PTHR24223:SF443">
    <property type="entry name" value="MULTIDRUG-RESISTANCE LIKE PROTEIN 1, ISOFORM I"/>
    <property type="match status" value="1"/>
</dbReference>
<comment type="subcellular location">
    <subcellularLocation>
        <location evidence="2">Cell membrane</location>
        <topology evidence="2">Multi-pass membrane protein</topology>
    </subcellularLocation>
    <subcellularLocation>
        <location evidence="1">Vacuole membrane</location>
        <topology evidence="1">Multi-pass membrane protein</topology>
    </subcellularLocation>
</comment>
<dbReference type="NCBIfam" id="TIGR00957">
    <property type="entry name" value="MRP_assoc_pro"/>
    <property type="match status" value="1"/>
</dbReference>
<evidence type="ECO:0000256" key="5">
    <source>
        <dbReference type="ARBA" id="ARBA00022475"/>
    </source>
</evidence>
<dbReference type="CDD" id="cd03250">
    <property type="entry name" value="ABCC_MRP_domain1"/>
    <property type="match status" value="1"/>
</dbReference>
<feature type="transmembrane region" description="Helical" evidence="16">
    <location>
        <begin position="316"/>
        <end position="341"/>
    </location>
</feature>
<dbReference type="InterPro" id="IPR036640">
    <property type="entry name" value="ABC1_TM_sf"/>
</dbReference>
<dbReference type="InterPro" id="IPR017871">
    <property type="entry name" value="ABC_transporter-like_CS"/>
</dbReference>
<dbReference type="SUPFAM" id="SSF90123">
    <property type="entry name" value="ABC transporter transmembrane region"/>
    <property type="match status" value="2"/>
</dbReference>
<keyword evidence="4" id="KW-0813">Transport</keyword>
<dbReference type="InterPro" id="IPR056227">
    <property type="entry name" value="TMD0_ABC"/>
</dbReference>
<accession>A0AAW1UYW7</accession>
<keyword evidence="11" id="KW-1278">Translocase</keyword>
<feature type="transmembrane region" description="Helical" evidence="16">
    <location>
        <begin position="427"/>
        <end position="449"/>
    </location>
</feature>
<dbReference type="InterPro" id="IPR011527">
    <property type="entry name" value="ABC1_TM_dom"/>
</dbReference>
<dbReference type="Pfam" id="PF00005">
    <property type="entry name" value="ABC_tran"/>
    <property type="match status" value="2"/>
</dbReference>
<dbReference type="CDD" id="cd18595">
    <property type="entry name" value="ABC_6TM_MRP1_2_3_6_D1_like"/>
    <property type="match status" value="1"/>
</dbReference>
<evidence type="ECO:0000256" key="1">
    <source>
        <dbReference type="ARBA" id="ARBA00004128"/>
    </source>
</evidence>
<feature type="domain" description="ABC transmembrane type-1" evidence="18">
    <location>
        <begin position="317"/>
        <end position="598"/>
    </location>
</feature>
<feature type="transmembrane region" description="Helical" evidence="16">
    <location>
        <begin position="71"/>
        <end position="93"/>
    </location>
</feature>
<dbReference type="GO" id="GO:0005774">
    <property type="term" value="C:vacuolar membrane"/>
    <property type="evidence" value="ECO:0007669"/>
    <property type="project" value="UniProtKB-SubCell"/>
</dbReference>
<dbReference type="FunFam" id="3.40.50.300:FF:000074">
    <property type="entry name" value="Multidrug resistance-associated protein 5 isoform 1"/>
    <property type="match status" value="1"/>
</dbReference>
<dbReference type="PANTHER" id="PTHR24223">
    <property type="entry name" value="ATP-BINDING CASSETTE SUB-FAMILY C"/>
    <property type="match status" value="1"/>
</dbReference>
<evidence type="ECO:0000313" key="19">
    <source>
        <dbReference type="EMBL" id="KAK9886056.1"/>
    </source>
</evidence>
<sequence length="1523" mass="170666">MDVNSSSSSMDEFCGSKFWDSQLSWNTTDPDLTSCFERTVLVWTPIALLSVFSFFEVHYSLNSKARNIPWNFLNVSKLSITLFLCVLSIAELINNYNSIRELYGVDVYTPLIKLLGFGLSSFLLIHGRRNGLRVSGLQFLFWLFLILCGAFQLRSEIRAILHGDTYRISHNAFVIYVLQYTSSVLVFILNCFADNEPALTKYPKLQKPCPKEGSGFLSRLFFSWYDSLAWLGYKKPLVVDDLWDLSHDNSAQEIIPRFSEHWNRTLIKFQRNFHKHDYSNVSFKPDSENVGFSDTTNKKKEASILPALVKSFGATYFFGAALKLLVDILVFVSPQVLSLLINYAKNDEEQWKGFFYTILLFATSIIQTVLNSHSFNLMYLVGIRTRTALVGSIYRKALRISTYARKETTVGEIVNLMAVDAQKFVDLMSYTNFIWSAPLQIALSIYFLWNILGPSVLAGLAVMILLIPANAFLANKVKSLQIEQMQKKDERVKTMNQILNGIKVLKLYAWEPSFENQVLNIRNEEISFLKQAAYINAGTSFLWTCAPFLVSLVSFATYVTVDENNVLDASTAFVSITIFNILRIPMSLLPMIVSMTVQAYVSIKRIDKFMNLDELDPDNVSHDPKEDACLVVENGTFSWGEEDTLKNIDVRLEKSTLTAVVGSVGAGKSSLISAFLGEMEKRSGRVNTIGSVAYVAQQAWIQNATLRDNIVFGKSFDRLRYEKVIEACALGPDIDILPGGDNTEIGEKGINLSGGQKQRVSLARAVYANADIYFFDDPLSAVDSHVGKHIFEQVIGPRGILRGKTKVLVTHTINYLPQVDQILVMKDGQISENGTYKQLLDKKGAFAEFLINNLNIIMEEGNEDFHELRNQLDDALTVSQDLAIELQRHRSRISESEVPLENVEDIKSHSSVLKQRSGSVVGNTGTQSKPGEKLIDAEKAETGRVRFAVYKYYLISIGISITLIVALLNVAFQAFSIGSNFWIVEWSSDSDITKSDNTTDTGKRNLYLAVYGVLGLGQAFSLIVAGLFFAKGYTQASVLIHTKLLTNILHQSMNFFDTTPIGRILTRFSSDTDVIDMGLPNFMDTMIRDYFKVFGTLFVISYSSPPFLIVIVICGILYFVIQRFYIETTRQLKRLESVSRSPIYSHFSETIAGVSSIRAYKQQERFTIESDSKQDQNQACFYPSVIAGNWMDVRLGIVGNMIILFAALFAVLGRGNMDSGLIGLSISYALQITQTLSWLVITTSRLETNIVAVERIKEYTEKPQEAAWDIPNKTPPASWPAIGEVVFKNFSVKYRPELDLVLKEISFNIRGGEKVGIVGRTGAGKSSLTLSLFRIIEAAEGTIEIDGVNISEIGLNTLRSRLTIIPQDAVLFSGTLRMNLDPFNANTDEEVWLSLEHAHLKSFVQALPMGLSHEITEGGENLSVGQRQLICLARALLRKTKVLILDEATAAVDLETDDLIQNTIRQEFKDCTVLTIAHRLNTIMDSDRVIVMDKGLIAEFDTPQNLLNNPTIFRSMCQDAGLA</sequence>
<dbReference type="Proteomes" id="UP001431783">
    <property type="component" value="Unassembled WGS sequence"/>
</dbReference>
<feature type="transmembrane region" description="Helical" evidence="16">
    <location>
        <begin position="952"/>
        <end position="972"/>
    </location>
</feature>
<dbReference type="FunFam" id="1.20.1560.10:FF:000001">
    <property type="entry name" value="ATP-binding cassette subfamily C member 1"/>
    <property type="match status" value="1"/>
</dbReference>
<dbReference type="CDD" id="cd03244">
    <property type="entry name" value="ABCC_MRP_domain2"/>
    <property type="match status" value="1"/>
</dbReference>
<dbReference type="EC" id="7.6.2.3" evidence="14"/>
<evidence type="ECO:0000256" key="3">
    <source>
        <dbReference type="ARBA" id="ARBA00009726"/>
    </source>
</evidence>
<keyword evidence="5" id="KW-1003">Cell membrane</keyword>
<evidence type="ECO:0000256" key="4">
    <source>
        <dbReference type="ARBA" id="ARBA00022448"/>
    </source>
</evidence>
<evidence type="ECO:0000256" key="11">
    <source>
        <dbReference type="ARBA" id="ARBA00022967"/>
    </source>
</evidence>
<dbReference type="PROSITE" id="PS50929">
    <property type="entry name" value="ABC_TM1F"/>
    <property type="match status" value="2"/>
</dbReference>
<keyword evidence="9" id="KW-0547">Nucleotide-binding</keyword>
<keyword evidence="10" id="KW-0067">ATP-binding</keyword>
<feature type="transmembrane region" description="Helical" evidence="16">
    <location>
        <begin position="540"/>
        <end position="561"/>
    </location>
</feature>
<feature type="transmembrane region" description="Helical" evidence="16">
    <location>
        <begin position="1006"/>
        <end position="1030"/>
    </location>
</feature>
<feature type="domain" description="ABC transmembrane type-1" evidence="18">
    <location>
        <begin position="963"/>
        <end position="1248"/>
    </location>
</feature>
<feature type="domain" description="ABC transporter" evidence="17">
    <location>
        <begin position="630"/>
        <end position="852"/>
    </location>
</feature>
<evidence type="ECO:0000256" key="6">
    <source>
        <dbReference type="ARBA" id="ARBA00022554"/>
    </source>
</evidence>
<feature type="transmembrane region" description="Helical" evidence="16">
    <location>
        <begin position="455"/>
        <end position="475"/>
    </location>
</feature>
<name>A0AAW1UYW7_9CUCU</name>
<proteinExistence type="inferred from homology"/>
<feature type="transmembrane region" description="Helical" evidence="16">
    <location>
        <begin position="1193"/>
        <end position="1213"/>
    </location>
</feature>
<dbReference type="GO" id="GO:0000323">
    <property type="term" value="C:lytic vacuole"/>
    <property type="evidence" value="ECO:0007669"/>
    <property type="project" value="UniProtKB-ARBA"/>
</dbReference>
<dbReference type="Pfam" id="PF24357">
    <property type="entry name" value="TMD0_ABC"/>
    <property type="match status" value="1"/>
</dbReference>
<evidence type="ECO:0000256" key="13">
    <source>
        <dbReference type="ARBA" id="ARBA00023136"/>
    </source>
</evidence>
<comment type="caution">
    <text evidence="19">The sequence shown here is derived from an EMBL/GenBank/DDBJ whole genome shotgun (WGS) entry which is preliminary data.</text>
</comment>
<keyword evidence="13 16" id="KW-0472">Membrane</keyword>
<dbReference type="FunFam" id="1.20.1560.10:FF:000020">
    <property type="entry name" value="ABC metal ion transporter"/>
    <property type="match status" value="1"/>
</dbReference>
<dbReference type="PROSITE" id="PS00211">
    <property type="entry name" value="ABC_TRANSPORTER_1"/>
    <property type="match status" value="2"/>
</dbReference>
<dbReference type="InterPro" id="IPR003593">
    <property type="entry name" value="AAA+_ATPase"/>
</dbReference>
<dbReference type="FunFam" id="3.40.50.300:FF:000812">
    <property type="entry name" value="multidrug resistance-associated protein 1 isoform X15"/>
    <property type="match status" value="1"/>
</dbReference>
<evidence type="ECO:0000256" key="16">
    <source>
        <dbReference type="SAM" id="Phobius"/>
    </source>
</evidence>
<dbReference type="Gene3D" id="3.40.50.300">
    <property type="entry name" value="P-loop containing nucleotide triphosphate hydrolases"/>
    <property type="match status" value="2"/>
</dbReference>
<dbReference type="InterPro" id="IPR027417">
    <property type="entry name" value="P-loop_NTPase"/>
</dbReference>
<protein>
    <recommendedName>
        <fullName evidence="14">ABC-type glutathione-S-conjugate transporter</fullName>
        <ecNumber evidence="14">7.6.2.3</ecNumber>
    </recommendedName>
</protein>
<dbReference type="Gene3D" id="1.20.1560.10">
    <property type="entry name" value="ABC transporter type 1, transmembrane domain"/>
    <property type="match status" value="2"/>
</dbReference>
<dbReference type="InterPro" id="IPR050173">
    <property type="entry name" value="ABC_transporter_C-like"/>
</dbReference>
<dbReference type="InterPro" id="IPR003439">
    <property type="entry name" value="ABC_transporter-like_ATP-bd"/>
</dbReference>
<keyword evidence="7 16" id="KW-0812">Transmembrane</keyword>
<evidence type="ECO:0000256" key="7">
    <source>
        <dbReference type="ARBA" id="ARBA00022692"/>
    </source>
</evidence>
<comment type="similarity">
    <text evidence="3">Belongs to the ABC transporter superfamily. ABCC family. Conjugate transporter (TC 3.A.1.208) subfamily.</text>
</comment>
<dbReference type="SMART" id="SM00382">
    <property type="entry name" value="AAA"/>
    <property type="match status" value="2"/>
</dbReference>
<dbReference type="Pfam" id="PF00664">
    <property type="entry name" value="ABC_membrane"/>
    <property type="match status" value="2"/>
</dbReference>
<dbReference type="SUPFAM" id="SSF52540">
    <property type="entry name" value="P-loop containing nucleoside triphosphate hydrolases"/>
    <property type="match status" value="2"/>
</dbReference>